<dbReference type="Pfam" id="PF00069">
    <property type="entry name" value="Pkinase"/>
    <property type="match status" value="1"/>
</dbReference>
<feature type="domain" description="Protein kinase" evidence="1">
    <location>
        <begin position="1"/>
        <end position="92"/>
    </location>
</feature>
<comment type="caution">
    <text evidence="2">The sequence shown here is derived from an EMBL/GenBank/DDBJ whole genome shotgun (WGS) entry which is preliminary data.</text>
</comment>
<evidence type="ECO:0000313" key="2">
    <source>
        <dbReference type="EMBL" id="CAG8606101.1"/>
    </source>
</evidence>
<accession>A0A9N9CJV5</accession>
<dbReference type="Gene3D" id="1.10.510.10">
    <property type="entry name" value="Transferase(Phosphotransferase) domain 1"/>
    <property type="match status" value="1"/>
</dbReference>
<keyword evidence="3" id="KW-1185">Reference proteome</keyword>
<evidence type="ECO:0000259" key="1">
    <source>
        <dbReference type="PROSITE" id="PS50011"/>
    </source>
</evidence>
<dbReference type="SUPFAM" id="SSF56112">
    <property type="entry name" value="Protein kinase-like (PK-like)"/>
    <property type="match status" value="1"/>
</dbReference>
<dbReference type="OrthoDB" id="2424465at2759"/>
<gene>
    <name evidence="2" type="ORF">CPELLU_LOCUS7227</name>
</gene>
<dbReference type="PROSITE" id="PS50011">
    <property type="entry name" value="PROTEIN_KINASE_DOM"/>
    <property type="match status" value="1"/>
</dbReference>
<name>A0A9N9CJV5_9GLOM</name>
<sequence>MCIILTLRTDFGLCKQVSQNSNTEKIFGVIPYIDLEVLYTGGKENTEKSDIYSFGIIMSEFFTDVTGDFNKPKLLDIALSNNNASSSSCKVV</sequence>
<evidence type="ECO:0000313" key="3">
    <source>
        <dbReference type="Proteomes" id="UP000789759"/>
    </source>
</evidence>
<dbReference type="InterPro" id="IPR011009">
    <property type="entry name" value="Kinase-like_dom_sf"/>
</dbReference>
<dbReference type="Proteomes" id="UP000789759">
    <property type="component" value="Unassembled WGS sequence"/>
</dbReference>
<dbReference type="AlphaFoldDB" id="A0A9N9CJV5"/>
<dbReference type="GO" id="GO:0004672">
    <property type="term" value="F:protein kinase activity"/>
    <property type="evidence" value="ECO:0007669"/>
    <property type="project" value="InterPro"/>
</dbReference>
<dbReference type="InterPro" id="IPR000719">
    <property type="entry name" value="Prot_kinase_dom"/>
</dbReference>
<proteinExistence type="predicted"/>
<protein>
    <submittedName>
        <fullName evidence="2">9111_t:CDS:1</fullName>
    </submittedName>
</protein>
<reference evidence="2" key="1">
    <citation type="submission" date="2021-06" db="EMBL/GenBank/DDBJ databases">
        <authorList>
            <person name="Kallberg Y."/>
            <person name="Tangrot J."/>
            <person name="Rosling A."/>
        </authorList>
    </citation>
    <scope>NUCLEOTIDE SEQUENCE</scope>
    <source>
        <strain evidence="2">FL966</strain>
    </source>
</reference>
<dbReference type="GO" id="GO:0005524">
    <property type="term" value="F:ATP binding"/>
    <property type="evidence" value="ECO:0007669"/>
    <property type="project" value="InterPro"/>
</dbReference>
<dbReference type="EMBL" id="CAJVQA010004769">
    <property type="protein sequence ID" value="CAG8606101.1"/>
    <property type="molecule type" value="Genomic_DNA"/>
</dbReference>
<organism evidence="2 3">
    <name type="scientific">Cetraspora pellucida</name>
    <dbReference type="NCBI Taxonomy" id="1433469"/>
    <lineage>
        <taxon>Eukaryota</taxon>
        <taxon>Fungi</taxon>
        <taxon>Fungi incertae sedis</taxon>
        <taxon>Mucoromycota</taxon>
        <taxon>Glomeromycotina</taxon>
        <taxon>Glomeromycetes</taxon>
        <taxon>Diversisporales</taxon>
        <taxon>Gigasporaceae</taxon>
        <taxon>Cetraspora</taxon>
    </lineage>
</organism>